<dbReference type="EMBL" id="MT144536">
    <property type="protein sequence ID" value="QJA54773.1"/>
    <property type="molecule type" value="Genomic_DNA"/>
</dbReference>
<protein>
    <submittedName>
        <fullName evidence="1">Uncharacterized protein</fullName>
    </submittedName>
</protein>
<sequence length="89" mass="10211">MAKLKRINLGKKESTVLCQSERTKNKIQYPSFYISDKKLPIEPEDVGKMLTATIQLKVTGVNMRTNENKQSLNYDFEVREIVFGDKGTI</sequence>
<reference evidence="1" key="1">
    <citation type="submission" date="2020-03" db="EMBL/GenBank/DDBJ databases">
        <title>The deep terrestrial virosphere.</title>
        <authorList>
            <person name="Holmfeldt K."/>
            <person name="Nilsson E."/>
            <person name="Simone D."/>
            <person name="Lopez-Fernandez M."/>
            <person name="Wu X."/>
            <person name="de Brujin I."/>
            <person name="Lundin D."/>
            <person name="Andersson A."/>
            <person name="Bertilsson S."/>
            <person name="Dopson M."/>
        </authorList>
    </citation>
    <scope>NUCLEOTIDE SEQUENCE</scope>
    <source>
        <strain evidence="1">TM448A05750</strain>
    </source>
</reference>
<dbReference type="AlphaFoldDB" id="A0A6H2A3K6"/>
<proteinExistence type="predicted"/>
<evidence type="ECO:0000313" key="1">
    <source>
        <dbReference type="EMBL" id="QJA54773.1"/>
    </source>
</evidence>
<organism evidence="1">
    <name type="scientific">viral metagenome</name>
    <dbReference type="NCBI Taxonomy" id="1070528"/>
    <lineage>
        <taxon>unclassified sequences</taxon>
        <taxon>metagenomes</taxon>
        <taxon>organismal metagenomes</taxon>
    </lineage>
</organism>
<accession>A0A6H2A3K6</accession>
<gene>
    <name evidence="1" type="ORF">TM448A05750_0009</name>
</gene>
<name>A0A6H2A3K6_9ZZZZ</name>